<evidence type="ECO:0000256" key="1">
    <source>
        <dbReference type="ARBA" id="ARBA00022729"/>
    </source>
</evidence>
<evidence type="ECO:0000256" key="2">
    <source>
        <dbReference type="ARBA" id="ARBA00023157"/>
    </source>
</evidence>
<feature type="chain" id="PRO_5026104632" evidence="3">
    <location>
        <begin position="23"/>
        <end position="354"/>
    </location>
</feature>
<dbReference type="AlphaFoldDB" id="A0A6F9DIG3"/>
<protein>
    <submittedName>
        <fullName evidence="4">Uncharacterized protein LOC108949271</fullName>
    </submittedName>
</protein>
<sequence length="354" mass="38008">MSSVLASVVVFFTVLHLTQVTATIRSCVQCDDAVSSGCPATLTSTPCPDSSYDQCTASRTTLYDANGAMVRTVVTRGCSRSSSVRNDECTYSTPADATLNGYFEYTCTRSCTTNGCNTFTPQGTAPGPLYCCIDRSGNNRYRCPIDQGFCYSTVVYRSSASQTGVTHNEVQGYELVSEERGCRATALTSQCSDTQLDGSNAVVTTCQETCQTHGCNDGWPHRPRCLQCGSIPSTVASGSDPCLYNPEEASACSRPYHQYCVYIDQGRSGRLTSNLADNRGGYSRSIVRGCSATDIGTQCRDIQNVDTTFQQCNKTCTADGCNHGMGGSSRPATSLVVLFVTSLLTYVTQSTFSY</sequence>
<evidence type="ECO:0000256" key="3">
    <source>
        <dbReference type="SAM" id="SignalP"/>
    </source>
</evidence>
<gene>
    <name evidence="4" type="primary">LOC108949271-001</name>
</gene>
<keyword evidence="2" id="KW-1015">Disulfide bond</keyword>
<dbReference type="EMBL" id="LR787385">
    <property type="protein sequence ID" value="CAB3263247.1"/>
    <property type="molecule type" value="mRNA"/>
</dbReference>
<accession>A0A6F9DIG3</accession>
<dbReference type="PANTHER" id="PTHR10036">
    <property type="entry name" value="CD59 GLYCOPROTEIN"/>
    <property type="match status" value="1"/>
</dbReference>
<reference evidence="4" key="1">
    <citation type="submission" date="2020-04" db="EMBL/GenBank/DDBJ databases">
        <authorList>
            <person name="Neveu A P."/>
        </authorList>
    </citation>
    <scope>NUCLEOTIDE SEQUENCE</scope>
    <source>
        <tissue evidence="4">Whole embryo</tissue>
    </source>
</reference>
<name>A0A6F9DIG3_9ASCI</name>
<proteinExistence type="evidence at transcript level"/>
<organism evidence="4">
    <name type="scientific">Phallusia mammillata</name>
    <dbReference type="NCBI Taxonomy" id="59560"/>
    <lineage>
        <taxon>Eukaryota</taxon>
        <taxon>Metazoa</taxon>
        <taxon>Chordata</taxon>
        <taxon>Tunicata</taxon>
        <taxon>Ascidiacea</taxon>
        <taxon>Phlebobranchia</taxon>
        <taxon>Ascidiidae</taxon>
        <taxon>Phallusia</taxon>
    </lineage>
</organism>
<keyword evidence="1 3" id="KW-0732">Signal</keyword>
<feature type="signal peptide" evidence="3">
    <location>
        <begin position="1"/>
        <end position="22"/>
    </location>
</feature>
<evidence type="ECO:0000313" key="4">
    <source>
        <dbReference type="EMBL" id="CAB3263247.1"/>
    </source>
</evidence>